<gene>
    <name evidence="2" type="ORF">OG375_14600</name>
</gene>
<feature type="domain" description="HTH cro/C1-type" evidence="1">
    <location>
        <begin position="30"/>
        <end position="84"/>
    </location>
</feature>
<dbReference type="CDD" id="cd00093">
    <property type="entry name" value="HTH_XRE"/>
    <property type="match status" value="1"/>
</dbReference>
<dbReference type="InterPro" id="IPR010982">
    <property type="entry name" value="Lambda_DNA-bd_dom_sf"/>
</dbReference>
<dbReference type="Gene3D" id="1.10.260.40">
    <property type="entry name" value="lambda repressor-like DNA-binding domains"/>
    <property type="match status" value="1"/>
</dbReference>
<dbReference type="SUPFAM" id="SSF47413">
    <property type="entry name" value="lambda repressor-like DNA-binding domains"/>
    <property type="match status" value="1"/>
</dbReference>
<dbReference type="Pfam" id="PF19054">
    <property type="entry name" value="DUF5753"/>
    <property type="match status" value="1"/>
</dbReference>
<proteinExistence type="predicted"/>
<dbReference type="PROSITE" id="PS50943">
    <property type="entry name" value="HTH_CROC1"/>
    <property type="match status" value="1"/>
</dbReference>
<evidence type="ECO:0000313" key="2">
    <source>
        <dbReference type="EMBL" id="WUI85482.1"/>
    </source>
</evidence>
<accession>A0ABZ1PPI8</accession>
<dbReference type="Pfam" id="PF13560">
    <property type="entry name" value="HTH_31"/>
    <property type="match status" value="1"/>
</dbReference>
<evidence type="ECO:0000313" key="3">
    <source>
        <dbReference type="Proteomes" id="UP001346877"/>
    </source>
</evidence>
<name>A0ABZ1PPI8_9ACTN</name>
<dbReference type="RefSeq" id="WP_328375767.1">
    <property type="nucleotide sequence ID" value="NZ_CP107941.1"/>
</dbReference>
<organism evidence="2 3">
    <name type="scientific">Micromonospora zamorensis</name>
    <dbReference type="NCBI Taxonomy" id="709883"/>
    <lineage>
        <taxon>Bacteria</taxon>
        <taxon>Bacillati</taxon>
        <taxon>Actinomycetota</taxon>
        <taxon>Actinomycetes</taxon>
        <taxon>Micromonosporales</taxon>
        <taxon>Micromonosporaceae</taxon>
        <taxon>Micromonospora</taxon>
    </lineage>
</organism>
<reference evidence="2 3" key="1">
    <citation type="submission" date="2022-10" db="EMBL/GenBank/DDBJ databases">
        <title>The complete genomes of actinobacterial strains from the NBC collection.</title>
        <authorList>
            <person name="Joergensen T.S."/>
            <person name="Alvarez Arevalo M."/>
            <person name="Sterndorff E.B."/>
            <person name="Faurdal D."/>
            <person name="Vuksanovic O."/>
            <person name="Mourched A.-S."/>
            <person name="Charusanti P."/>
            <person name="Shaw S."/>
            <person name="Blin K."/>
            <person name="Weber T."/>
        </authorList>
    </citation>
    <scope>NUCLEOTIDE SEQUENCE [LARGE SCALE GENOMIC DNA]</scope>
    <source>
        <strain evidence="2 3">NBC_00396</strain>
    </source>
</reference>
<dbReference type="EMBL" id="CP107941">
    <property type="protein sequence ID" value="WUI85482.1"/>
    <property type="molecule type" value="Genomic_DNA"/>
</dbReference>
<sequence>MVDRLETKPWRLPVTRPSPLVRRRWLGREIRRLRNEHGMTAEPLARAVGFPRQQLSALENGHLGPDIDLVSAICDYLAVGTNRRSAIMDAATDGWAHGWWMADAERMGARQATYADLESGTKTITEYALALVPGLLQTTAFADARLRSDPARHTGTFDPAAAVAARAYRQQRLLAVDGPRYDVVLDEIAIQRGAADPHIVANQLLHIVAVCAAHPTVTVRVLPMGASIKGHSAPRSAYSIYRYRDTPDSIAVAADTLTSDLIYTEPDEVQPYLSLHSRLLAAALAPDISVHLLRVAAQGLPPIKGVSA</sequence>
<dbReference type="InterPro" id="IPR001387">
    <property type="entry name" value="Cro/C1-type_HTH"/>
</dbReference>
<protein>
    <submittedName>
        <fullName evidence="2">Helix-turn-helix transcriptional regulator</fullName>
    </submittedName>
</protein>
<dbReference type="SMART" id="SM00530">
    <property type="entry name" value="HTH_XRE"/>
    <property type="match status" value="1"/>
</dbReference>
<dbReference type="Proteomes" id="UP001346877">
    <property type="component" value="Chromosome"/>
</dbReference>
<evidence type="ECO:0000259" key="1">
    <source>
        <dbReference type="PROSITE" id="PS50943"/>
    </source>
</evidence>
<dbReference type="InterPro" id="IPR043917">
    <property type="entry name" value="DUF5753"/>
</dbReference>
<keyword evidence="3" id="KW-1185">Reference proteome</keyword>